<organism evidence="1">
    <name type="scientific">uncultured Caudovirales phage</name>
    <dbReference type="NCBI Taxonomy" id="2100421"/>
    <lineage>
        <taxon>Viruses</taxon>
        <taxon>Duplodnaviria</taxon>
        <taxon>Heunggongvirae</taxon>
        <taxon>Uroviricota</taxon>
        <taxon>Caudoviricetes</taxon>
        <taxon>Peduoviridae</taxon>
        <taxon>Maltschvirus</taxon>
        <taxon>Maltschvirus maltsch</taxon>
    </lineage>
</organism>
<name>A0A6J7X530_9CAUD</name>
<reference evidence="1" key="1">
    <citation type="submission" date="2020-05" db="EMBL/GenBank/DDBJ databases">
        <authorList>
            <person name="Chiriac C."/>
            <person name="Salcher M."/>
            <person name="Ghai R."/>
            <person name="Kavagutti S V."/>
        </authorList>
    </citation>
    <scope>NUCLEOTIDE SEQUENCE</scope>
</reference>
<sequence>MAYTDLFNEAIDDVTATLTAVSGLRVSNDPTKLIPNSVYLEAPSFTTFAGNGNIVRMEFPIKVIGSGPAGLPVLRSILSIVASVLSSSIIVMAGRPSSLEIGGALYPCYDLDCAIQAQTA</sequence>
<evidence type="ECO:0000313" key="1">
    <source>
        <dbReference type="EMBL" id="CAB5224767.1"/>
    </source>
</evidence>
<accession>A0A6J7X530</accession>
<protein>
    <submittedName>
        <fullName evidence="1">Uncharacterized protein</fullName>
    </submittedName>
</protein>
<dbReference type="EMBL" id="LR798337">
    <property type="protein sequence ID" value="CAB5224767.1"/>
    <property type="molecule type" value="Genomic_DNA"/>
</dbReference>
<gene>
    <name evidence="1" type="ORF">UFOVP740_5</name>
</gene>
<proteinExistence type="predicted"/>